<evidence type="ECO:0000256" key="3">
    <source>
        <dbReference type="ARBA" id="ARBA00022505"/>
    </source>
</evidence>
<evidence type="ECO:0000259" key="7">
    <source>
        <dbReference type="PROSITE" id="PS51866"/>
    </source>
</evidence>
<dbReference type="Proteomes" id="UP000032266">
    <property type="component" value="Chromosome"/>
</dbReference>
<evidence type="ECO:0000256" key="5">
    <source>
        <dbReference type="PIRNR" id="PIRNR005763"/>
    </source>
</evidence>
<keyword evidence="2 5" id="KW-0813">Transport</keyword>
<comment type="similarity">
    <text evidence="1 5">Belongs to the ModE family.</text>
</comment>
<dbReference type="GO" id="GO:0030151">
    <property type="term" value="F:molybdenum ion binding"/>
    <property type="evidence" value="ECO:0007669"/>
    <property type="project" value="UniProtKB-UniRule"/>
</dbReference>
<evidence type="ECO:0000313" key="8">
    <source>
        <dbReference type="EMBL" id="AJQ93068.1"/>
    </source>
</evidence>
<dbReference type="EMBL" id="CP007142">
    <property type="protein sequence ID" value="AJQ93068.1"/>
    <property type="molecule type" value="Genomic_DNA"/>
</dbReference>
<dbReference type="NCBIfam" id="TIGR00638">
    <property type="entry name" value="Mop"/>
    <property type="match status" value="2"/>
</dbReference>
<keyword evidence="4" id="KW-0677">Repeat</keyword>
<dbReference type="InterPro" id="IPR051815">
    <property type="entry name" value="Molybdate_resp_trans_reg"/>
</dbReference>
<dbReference type="InterPro" id="IPR004606">
    <property type="entry name" value="Mop_domain"/>
</dbReference>
<feature type="domain" description="Mop" evidence="7">
    <location>
        <begin position="202"/>
        <end position="268"/>
    </location>
</feature>
<feature type="domain" description="Mop" evidence="7">
    <location>
        <begin position="130"/>
        <end position="196"/>
    </location>
</feature>
<dbReference type="OrthoDB" id="9800709at2"/>
<evidence type="ECO:0000313" key="9">
    <source>
        <dbReference type="Proteomes" id="UP000032266"/>
    </source>
</evidence>
<dbReference type="PROSITE" id="PS51866">
    <property type="entry name" value="MOP"/>
    <property type="match status" value="2"/>
</dbReference>
<dbReference type="InterPro" id="IPR036390">
    <property type="entry name" value="WH_DNA-bd_sf"/>
</dbReference>
<organism evidence="8 9">
    <name type="scientific">Gynuella sunshinyii YC6258</name>
    <dbReference type="NCBI Taxonomy" id="1445510"/>
    <lineage>
        <taxon>Bacteria</taxon>
        <taxon>Pseudomonadati</taxon>
        <taxon>Pseudomonadota</taxon>
        <taxon>Gammaproteobacteria</taxon>
        <taxon>Oceanospirillales</taxon>
        <taxon>Saccharospirillaceae</taxon>
        <taxon>Gynuella</taxon>
    </lineage>
</organism>
<protein>
    <submittedName>
        <fullName evidence="8">N-terminal domain of molybdenum-binding protein</fullName>
    </submittedName>
</protein>
<dbReference type="PANTHER" id="PTHR30432:SF1">
    <property type="entry name" value="DNA-BINDING TRANSCRIPTIONAL DUAL REGULATOR MODE"/>
    <property type="match status" value="1"/>
</dbReference>
<evidence type="ECO:0000256" key="4">
    <source>
        <dbReference type="ARBA" id="ARBA00022737"/>
    </source>
</evidence>
<dbReference type="AlphaFoldDB" id="A0A0C5VI81"/>
<dbReference type="KEGG" id="gsn:YC6258_01018"/>
<dbReference type="Gene3D" id="1.10.10.10">
    <property type="entry name" value="Winged helix-like DNA-binding domain superfamily/Winged helix DNA-binding domain"/>
    <property type="match status" value="1"/>
</dbReference>
<dbReference type="Pfam" id="PF00126">
    <property type="entry name" value="HTH_1"/>
    <property type="match status" value="1"/>
</dbReference>
<dbReference type="InterPro" id="IPR005116">
    <property type="entry name" value="Transp-assoc_OB_typ1"/>
</dbReference>
<reference evidence="8 9" key="1">
    <citation type="submission" date="2014-01" db="EMBL/GenBank/DDBJ databases">
        <title>Full genme sequencing of cellulolytic bacterium Gynuella sunshinyii YC6258T gen. nov., sp. nov.</title>
        <authorList>
            <person name="Khan H."/>
            <person name="Chung E.J."/>
            <person name="Chung Y.R."/>
        </authorList>
    </citation>
    <scope>NUCLEOTIDE SEQUENCE [LARGE SCALE GENOMIC DNA]</scope>
    <source>
        <strain evidence="8 9">YC6258</strain>
    </source>
</reference>
<evidence type="ECO:0000256" key="2">
    <source>
        <dbReference type="ARBA" id="ARBA00022448"/>
    </source>
</evidence>
<dbReference type="InterPro" id="IPR016462">
    <property type="entry name" value="ModE"/>
</dbReference>
<feature type="region of interest" description="Required for dimer formation and molybdate binding" evidence="6">
    <location>
        <begin position="131"/>
        <end position="139"/>
    </location>
</feature>
<dbReference type="PANTHER" id="PTHR30432">
    <property type="entry name" value="TRANSCRIPTIONAL REGULATOR MODE"/>
    <property type="match status" value="1"/>
</dbReference>
<dbReference type="InterPro" id="IPR008995">
    <property type="entry name" value="Mo/tungstate-bd_C_term_dom"/>
</dbReference>
<dbReference type="InterPro" id="IPR036388">
    <property type="entry name" value="WH-like_DNA-bd_sf"/>
</dbReference>
<dbReference type="Gene3D" id="2.40.50.100">
    <property type="match status" value="2"/>
</dbReference>
<dbReference type="PIRSF" id="PIRSF005763">
    <property type="entry name" value="Txn_reg_ModE"/>
    <property type="match status" value="1"/>
</dbReference>
<dbReference type="RefSeq" id="WP_044615973.1">
    <property type="nucleotide sequence ID" value="NZ_CP007142.1"/>
</dbReference>
<evidence type="ECO:0000256" key="6">
    <source>
        <dbReference type="PIRSR" id="PIRSR005763-1"/>
    </source>
</evidence>
<evidence type="ECO:0000256" key="1">
    <source>
        <dbReference type="ARBA" id="ARBA00008110"/>
    </source>
</evidence>
<keyword evidence="9" id="KW-1185">Reference proteome</keyword>
<dbReference type="STRING" id="1445510.YC6258_01018"/>
<dbReference type="GO" id="GO:0003700">
    <property type="term" value="F:DNA-binding transcription factor activity"/>
    <property type="evidence" value="ECO:0007669"/>
    <property type="project" value="InterPro"/>
</dbReference>
<dbReference type="SUPFAM" id="SSF46785">
    <property type="entry name" value="Winged helix' DNA-binding domain"/>
    <property type="match status" value="1"/>
</dbReference>
<dbReference type="HOGENOM" id="CLU_087839_1_0_6"/>
<accession>A0A0C5VI81</accession>
<proteinExistence type="inferred from homology"/>
<dbReference type="GO" id="GO:0015689">
    <property type="term" value="P:molybdate ion transport"/>
    <property type="evidence" value="ECO:0007669"/>
    <property type="project" value="UniProtKB-UniRule"/>
</dbReference>
<dbReference type="InterPro" id="IPR000847">
    <property type="entry name" value="LysR_HTH_N"/>
</dbReference>
<name>A0A0C5VI81_9GAMM</name>
<dbReference type="SUPFAM" id="SSF50331">
    <property type="entry name" value="MOP-like"/>
    <property type="match status" value="2"/>
</dbReference>
<dbReference type="Pfam" id="PF03459">
    <property type="entry name" value="TOBE"/>
    <property type="match status" value="2"/>
</dbReference>
<keyword evidence="3 5" id="KW-0500">Molybdenum</keyword>
<gene>
    <name evidence="8" type="ORF">YC6258_01018</name>
</gene>
<sequence>MPDNAVKPILAFLGQQGQRVGEDRFHLLEAIDQHGSISAAAKAIGVSYRGAWDAVNALNNLFPQALVRARPGGRHGGNAEVTPEGKRAIAMHRLLSEKLANVLAELDLSLSEHTQDSPPLSSSLWSLAMKTSARNVFHGVVSEVNCGAVNAEVLLQVSSTTTLVVIITIKSALALGIHPGREAFAMIKASSPILMPDNDHIRTSARNRLPGTVVSVEPGAINSEVVMDIGNGKTLVTIITNDSAESMDFKPGERVCALIKSSQIILGVE</sequence>